<feature type="compositionally biased region" description="Basic and acidic residues" evidence="5">
    <location>
        <begin position="298"/>
        <end position="311"/>
    </location>
</feature>
<dbReference type="FunFam" id="2.40.50.140:FF:000051">
    <property type="entry name" value="RNA-binding transcriptional accessory protein"/>
    <property type="match status" value="1"/>
</dbReference>
<keyword evidence="3" id="KW-0687">Ribonucleoprotein</keyword>
<evidence type="ECO:0000256" key="2">
    <source>
        <dbReference type="ARBA" id="ARBA00022980"/>
    </source>
</evidence>
<feature type="compositionally biased region" description="Polar residues" evidence="5">
    <location>
        <begin position="288"/>
        <end position="297"/>
    </location>
</feature>
<dbReference type="SMART" id="SM00316">
    <property type="entry name" value="S1"/>
    <property type="match status" value="2"/>
</dbReference>
<dbReference type="PROSITE" id="PS50126">
    <property type="entry name" value="S1"/>
    <property type="match status" value="2"/>
</dbReference>
<dbReference type="PANTHER" id="PTHR10724:SF7">
    <property type="entry name" value="SMALL RIBOSOMAL SUBUNIT PROTEIN BS1C"/>
    <property type="match status" value="1"/>
</dbReference>
<evidence type="ECO:0000313" key="8">
    <source>
        <dbReference type="EMBL" id="CAE0456364.1"/>
    </source>
</evidence>
<evidence type="ECO:0000256" key="6">
    <source>
        <dbReference type="SAM" id="SignalP"/>
    </source>
</evidence>
<feature type="region of interest" description="Disordered" evidence="5">
    <location>
        <begin position="287"/>
        <end position="311"/>
    </location>
</feature>
<comment type="similarity">
    <text evidence="1">Belongs to the bacterial ribosomal protein bS1 family.</text>
</comment>
<dbReference type="InterPro" id="IPR012340">
    <property type="entry name" value="NA-bd_OB-fold"/>
</dbReference>
<dbReference type="GO" id="GO:0005737">
    <property type="term" value="C:cytoplasm"/>
    <property type="evidence" value="ECO:0007669"/>
    <property type="project" value="UniProtKB-ARBA"/>
</dbReference>
<keyword evidence="6" id="KW-0732">Signal</keyword>
<dbReference type="Pfam" id="PF00575">
    <property type="entry name" value="S1"/>
    <property type="match status" value="1"/>
</dbReference>
<dbReference type="PANTHER" id="PTHR10724">
    <property type="entry name" value="30S RIBOSOMAL PROTEIN S1"/>
    <property type="match status" value="1"/>
</dbReference>
<dbReference type="GO" id="GO:0003735">
    <property type="term" value="F:structural constituent of ribosome"/>
    <property type="evidence" value="ECO:0007669"/>
    <property type="project" value="TreeGrafter"/>
</dbReference>
<keyword evidence="2" id="KW-0689">Ribosomal protein</keyword>
<evidence type="ECO:0000256" key="1">
    <source>
        <dbReference type="ARBA" id="ARBA00006767"/>
    </source>
</evidence>
<evidence type="ECO:0000256" key="5">
    <source>
        <dbReference type="SAM" id="MobiDB-lite"/>
    </source>
</evidence>
<feature type="domain" description="S1 motif" evidence="7">
    <location>
        <begin position="112"/>
        <end position="190"/>
    </location>
</feature>
<dbReference type="Gene3D" id="2.40.50.140">
    <property type="entry name" value="Nucleic acid-binding proteins"/>
    <property type="match status" value="2"/>
</dbReference>
<feature type="chain" id="PRO_5030767941" description="S1 motif domain-containing protein" evidence="6">
    <location>
        <begin position="22"/>
        <end position="329"/>
    </location>
</feature>
<dbReference type="GO" id="GO:0006412">
    <property type="term" value="P:translation"/>
    <property type="evidence" value="ECO:0007669"/>
    <property type="project" value="TreeGrafter"/>
</dbReference>
<evidence type="ECO:0000256" key="3">
    <source>
        <dbReference type="ARBA" id="ARBA00023274"/>
    </source>
</evidence>
<comment type="function">
    <text evidence="4">Associates with the EF-Tu.GDP complex and induces the exchange of GDP to GTP. It remains bound to the aminoacyl-tRNA.EF-Tu.GTP complex up to the GTP hydrolysis stage on the ribosome.</text>
</comment>
<feature type="signal peptide" evidence="6">
    <location>
        <begin position="1"/>
        <end position="21"/>
    </location>
</feature>
<evidence type="ECO:0000259" key="7">
    <source>
        <dbReference type="PROSITE" id="PS50126"/>
    </source>
</evidence>
<sequence length="329" mass="36371">MRIVLAALSSCILLNSGSVNAFSPAAFGGVSAPSSALFSTETEVVVESTKVATKPKNGTNGKKLKKNVSTGKVKISKVDMRHGKNRRRKGKVQNKLDRNKGPLLPITDLKLGASLVGYVAAFTDFGVFIKINYDLNGKRSSGGYALLHKSQIKDEIVDDVKKLYRIGAQVKNLRVININYAKGEVGLSLRNQRAKRKDLNQYTIGQEYEGTVSRVVSYGAFVDVGARQNALLHISRISSKKIENVRNFVNEGDKVAVRIISKDQKKGTMAASMLSLEADEYVERRSKQLNQMRSRSNPVKEQKEKDKSGLKSEVEYFDEAIRELEASLE</sequence>
<protein>
    <recommendedName>
        <fullName evidence="7">S1 motif domain-containing protein</fullName>
    </recommendedName>
</protein>
<organism evidence="8">
    <name type="scientific">Chaetoceros debilis</name>
    <dbReference type="NCBI Taxonomy" id="122233"/>
    <lineage>
        <taxon>Eukaryota</taxon>
        <taxon>Sar</taxon>
        <taxon>Stramenopiles</taxon>
        <taxon>Ochrophyta</taxon>
        <taxon>Bacillariophyta</taxon>
        <taxon>Coscinodiscophyceae</taxon>
        <taxon>Chaetocerotophycidae</taxon>
        <taxon>Chaetocerotales</taxon>
        <taxon>Chaetocerotaceae</taxon>
        <taxon>Chaetoceros</taxon>
    </lineage>
</organism>
<dbReference type="InterPro" id="IPR003029">
    <property type="entry name" value="S1_domain"/>
</dbReference>
<dbReference type="AlphaFoldDB" id="A0A7S3V4P0"/>
<dbReference type="EMBL" id="HBIO01001661">
    <property type="protein sequence ID" value="CAE0456364.1"/>
    <property type="molecule type" value="Transcribed_RNA"/>
</dbReference>
<feature type="domain" description="S1 motif" evidence="7">
    <location>
        <begin position="205"/>
        <end position="274"/>
    </location>
</feature>
<name>A0A7S3V4P0_9STRA</name>
<dbReference type="GO" id="GO:0003729">
    <property type="term" value="F:mRNA binding"/>
    <property type="evidence" value="ECO:0007669"/>
    <property type="project" value="UniProtKB-ARBA"/>
</dbReference>
<proteinExistence type="inferred from homology"/>
<dbReference type="GO" id="GO:0005840">
    <property type="term" value="C:ribosome"/>
    <property type="evidence" value="ECO:0007669"/>
    <property type="project" value="UniProtKB-KW"/>
</dbReference>
<gene>
    <name evidence="8" type="ORF">CDEB00056_LOCUS1205</name>
</gene>
<evidence type="ECO:0000256" key="4">
    <source>
        <dbReference type="ARBA" id="ARBA00025453"/>
    </source>
</evidence>
<accession>A0A7S3V4P0</accession>
<dbReference type="InterPro" id="IPR050437">
    <property type="entry name" value="Ribos_protein_bS1-like"/>
</dbReference>
<dbReference type="GO" id="GO:1990904">
    <property type="term" value="C:ribonucleoprotein complex"/>
    <property type="evidence" value="ECO:0007669"/>
    <property type="project" value="UniProtKB-KW"/>
</dbReference>
<reference evidence="8" key="1">
    <citation type="submission" date="2021-01" db="EMBL/GenBank/DDBJ databases">
        <authorList>
            <person name="Corre E."/>
            <person name="Pelletier E."/>
            <person name="Niang G."/>
            <person name="Scheremetjew M."/>
            <person name="Finn R."/>
            <person name="Kale V."/>
            <person name="Holt S."/>
            <person name="Cochrane G."/>
            <person name="Meng A."/>
            <person name="Brown T."/>
            <person name="Cohen L."/>
        </authorList>
    </citation>
    <scope>NUCLEOTIDE SEQUENCE</scope>
    <source>
        <strain evidence="8">MM31A-1</strain>
    </source>
</reference>
<dbReference type="SUPFAM" id="SSF50249">
    <property type="entry name" value="Nucleic acid-binding proteins"/>
    <property type="match status" value="2"/>
</dbReference>